<dbReference type="SUPFAM" id="SSF51905">
    <property type="entry name" value="FAD/NAD(P)-binding domain"/>
    <property type="match status" value="1"/>
</dbReference>
<dbReference type="GO" id="GO:0004791">
    <property type="term" value="F:thioredoxin-disulfide reductase (NADPH) activity"/>
    <property type="evidence" value="ECO:0007669"/>
    <property type="project" value="UniProtKB-EC"/>
</dbReference>
<dbReference type="RefSeq" id="WP_047814965.1">
    <property type="nucleotide sequence ID" value="NZ_LECT01000028.1"/>
</dbReference>
<evidence type="ECO:0000256" key="5">
    <source>
        <dbReference type="ARBA" id="ARBA00023157"/>
    </source>
</evidence>
<dbReference type="InterPro" id="IPR036188">
    <property type="entry name" value="FAD/NAD-bd_sf"/>
</dbReference>
<evidence type="ECO:0000256" key="6">
    <source>
        <dbReference type="ARBA" id="ARBA00023284"/>
    </source>
</evidence>
<reference evidence="8" key="1">
    <citation type="submission" date="2015-05" db="EMBL/GenBank/DDBJ databases">
        <title>Permanent draft genome of Rhodopirellula islandicus K833.</title>
        <authorList>
            <person name="Kizina J."/>
            <person name="Richter M."/>
            <person name="Glockner F.O."/>
            <person name="Harder J."/>
        </authorList>
    </citation>
    <scope>NUCLEOTIDE SEQUENCE [LARGE SCALE GENOMIC DNA]</scope>
    <source>
        <strain evidence="8">K833</strain>
    </source>
</reference>
<evidence type="ECO:0000313" key="9">
    <source>
        <dbReference type="Proteomes" id="UP000036367"/>
    </source>
</evidence>
<dbReference type="EC" id="1.8.1.9" evidence="8"/>
<feature type="domain" description="FAD/NAD(P)-binding" evidence="7">
    <location>
        <begin position="16"/>
        <end position="348"/>
    </location>
</feature>
<evidence type="ECO:0000256" key="3">
    <source>
        <dbReference type="ARBA" id="ARBA00022827"/>
    </source>
</evidence>
<name>A0A0J1BCX4_RHOIS</name>
<dbReference type="AlphaFoldDB" id="A0A0J1BCX4"/>
<gene>
    <name evidence="8" type="ORF">RISK_003506</name>
</gene>
<dbReference type="InterPro" id="IPR008255">
    <property type="entry name" value="Pyr_nucl-diS_OxRdtase_2_AS"/>
</dbReference>
<protein>
    <submittedName>
        <fullName evidence="8">Thioredoxin reductase</fullName>
        <ecNumber evidence="8">1.8.1.9</ecNumber>
    </submittedName>
</protein>
<dbReference type="PRINTS" id="PR00469">
    <property type="entry name" value="PNDRDTASEII"/>
</dbReference>
<keyword evidence="4 8" id="KW-0560">Oxidoreductase</keyword>
<dbReference type="Proteomes" id="UP000036367">
    <property type="component" value="Unassembled WGS sequence"/>
</dbReference>
<dbReference type="Pfam" id="PF07992">
    <property type="entry name" value="Pyr_redox_2"/>
    <property type="match status" value="1"/>
</dbReference>
<comment type="similarity">
    <text evidence="1">Belongs to the class-II pyridine nucleotide-disulfide oxidoreductase family.</text>
</comment>
<accession>A0A0J1BCX4</accession>
<keyword evidence="3" id="KW-0274">FAD</keyword>
<organism evidence="8 9">
    <name type="scientific">Rhodopirellula islandica</name>
    <dbReference type="NCBI Taxonomy" id="595434"/>
    <lineage>
        <taxon>Bacteria</taxon>
        <taxon>Pseudomonadati</taxon>
        <taxon>Planctomycetota</taxon>
        <taxon>Planctomycetia</taxon>
        <taxon>Pirellulales</taxon>
        <taxon>Pirellulaceae</taxon>
        <taxon>Rhodopirellula</taxon>
    </lineage>
</organism>
<dbReference type="EMBL" id="LECT01000028">
    <property type="protein sequence ID" value="KLU04452.1"/>
    <property type="molecule type" value="Genomic_DNA"/>
</dbReference>
<dbReference type="PATRIC" id="fig|595434.4.peg.3339"/>
<evidence type="ECO:0000259" key="7">
    <source>
        <dbReference type="Pfam" id="PF07992"/>
    </source>
</evidence>
<dbReference type="PANTHER" id="PTHR48105">
    <property type="entry name" value="THIOREDOXIN REDUCTASE 1-RELATED-RELATED"/>
    <property type="match status" value="1"/>
</dbReference>
<dbReference type="STRING" id="595434.RISK_003506"/>
<proteinExistence type="inferred from homology"/>
<dbReference type="PRINTS" id="PR00368">
    <property type="entry name" value="FADPNR"/>
</dbReference>
<keyword evidence="9" id="KW-1185">Reference proteome</keyword>
<evidence type="ECO:0000256" key="1">
    <source>
        <dbReference type="ARBA" id="ARBA00009333"/>
    </source>
</evidence>
<dbReference type="InterPro" id="IPR023753">
    <property type="entry name" value="FAD/NAD-binding_dom"/>
</dbReference>
<sequence length="377" mass="40462">MSSASSNGNAQPKTEKTIIIGSGPAGWSAAIYAARANLDPVLYEGTVKPEMIPLGQLAYTTEIENFAGFPAGNIRAFVESAVDKDRHWNLPMVPEGHEKDGQPHYAVQGVELMELMKQQAINFGTRVVGDDIERVDFSGPPHTLYPASGDPVQAHSVIIATGARANYLGLPSEELYKNKGVSACAVCDGALPVYRGKPLAVVGGGDSAVEEATYLANLKGADTIYLLVRRDQMRASKVMQDRAINHPNIEILWNTVVEEVLGDEKLVNALRLKDTVDGSTRELKVGGMFVAIGHTPNTTFLDGAVDMNSEGYIQWSKAFRTNTSVRGVFAAGDVADDYYRQAITSAGTGCMAALDAERFLVEHEEAAGTSEARPSLT</sequence>
<keyword evidence="2" id="KW-0285">Flavoprotein</keyword>
<evidence type="ECO:0000313" key="8">
    <source>
        <dbReference type="EMBL" id="KLU04452.1"/>
    </source>
</evidence>
<dbReference type="PROSITE" id="PS00573">
    <property type="entry name" value="PYRIDINE_REDOX_2"/>
    <property type="match status" value="1"/>
</dbReference>
<keyword evidence="5" id="KW-1015">Disulfide bond</keyword>
<keyword evidence="6" id="KW-0676">Redox-active center</keyword>
<dbReference type="InterPro" id="IPR050097">
    <property type="entry name" value="Ferredoxin-NADP_redctase_2"/>
</dbReference>
<evidence type="ECO:0000256" key="4">
    <source>
        <dbReference type="ARBA" id="ARBA00023002"/>
    </source>
</evidence>
<comment type="caution">
    <text evidence="8">The sequence shown here is derived from an EMBL/GenBank/DDBJ whole genome shotgun (WGS) entry which is preliminary data.</text>
</comment>
<evidence type="ECO:0000256" key="2">
    <source>
        <dbReference type="ARBA" id="ARBA00022630"/>
    </source>
</evidence>
<dbReference type="OrthoDB" id="9806179at2"/>
<dbReference type="Gene3D" id="3.50.50.60">
    <property type="entry name" value="FAD/NAD(P)-binding domain"/>
    <property type="match status" value="3"/>
</dbReference>